<keyword evidence="15" id="KW-0511">Multifunctional enzyme</keyword>
<evidence type="ECO:0000256" key="8">
    <source>
        <dbReference type="ARBA" id="ARBA00022963"/>
    </source>
</evidence>
<dbReference type="FunFam" id="1.10.12.10:FF:000001">
    <property type="entry name" value="Probable enoyl-CoA hydratase, mitochondrial"/>
    <property type="match status" value="1"/>
</dbReference>
<dbReference type="Gene3D" id="1.10.1040.10">
    <property type="entry name" value="N-(1-d-carboxylethyl)-l-norvaline Dehydrogenase, domain 2"/>
    <property type="match status" value="1"/>
</dbReference>
<comment type="subcellular location">
    <subcellularLocation>
        <location evidence="1">Peroxisome</location>
    </subcellularLocation>
</comment>
<dbReference type="InterPro" id="IPR013328">
    <property type="entry name" value="6PGD_dom2"/>
</dbReference>
<gene>
    <name evidence="22" type="ORF">C8N24_3619</name>
</gene>
<dbReference type="Gene3D" id="3.40.50.720">
    <property type="entry name" value="NAD(P)-binding Rossmann-like Domain"/>
    <property type="match status" value="1"/>
</dbReference>
<keyword evidence="12" id="KW-0576">Peroxisome</keyword>
<keyword evidence="8" id="KW-0442">Lipid degradation</keyword>
<evidence type="ECO:0000313" key="23">
    <source>
        <dbReference type="Proteomes" id="UP000278962"/>
    </source>
</evidence>
<keyword evidence="11" id="KW-0443">Lipid metabolism</keyword>
<dbReference type="SUPFAM" id="SSF48179">
    <property type="entry name" value="6-phosphogluconate dehydrogenase C-terminal domain-like"/>
    <property type="match status" value="1"/>
</dbReference>
<evidence type="ECO:0000256" key="14">
    <source>
        <dbReference type="ARBA" id="ARBA00023239"/>
    </source>
</evidence>
<comment type="similarity">
    <text evidence="4 19">Belongs to the enoyl-CoA hydratase/isomerase family.</text>
</comment>
<evidence type="ECO:0000313" key="22">
    <source>
        <dbReference type="EMBL" id="RKQ93748.1"/>
    </source>
</evidence>
<protein>
    <submittedName>
        <fullName evidence="22">Enoyl-CoA hydratase/carnithine racemase</fullName>
    </submittedName>
</protein>
<evidence type="ECO:0000256" key="6">
    <source>
        <dbReference type="ARBA" id="ARBA00011245"/>
    </source>
</evidence>
<evidence type="ECO:0000256" key="10">
    <source>
        <dbReference type="ARBA" id="ARBA00023027"/>
    </source>
</evidence>
<evidence type="ECO:0000256" key="5">
    <source>
        <dbReference type="ARBA" id="ARBA00008750"/>
    </source>
</evidence>
<dbReference type="CDD" id="cd06558">
    <property type="entry name" value="crotonase-like"/>
    <property type="match status" value="1"/>
</dbReference>
<dbReference type="Pfam" id="PF00378">
    <property type="entry name" value="ECH_1"/>
    <property type="match status" value="1"/>
</dbReference>
<dbReference type="GO" id="GO:0003857">
    <property type="term" value="F:(3S)-3-hydroxyacyl-CoA dehydrogenase (NAD+) activity"/>
    <property type="evidence" value="ECO:0007669"/>
    <property type="project" value="UniProtKB-EC"/>
</dbReference>
<dbReference type="OrthoDB" id="5240528at2"/>
<dbReference type="GO" id="GO:0004300">
    <property type="term" value="F:enoyl-CoA hydratase activity"/>
    <property type="evidence" value="ECO:0007669"/>
    <property type="project" value="UniProtKB-EC"/>
</dbReference>
<dbReference type="Proteomes" id="UP000278962">
    <property type="component" value="Unassembled WGS sequence"/>
</dbReference>
<dbReference type="Gene3D" id="1.10.12.10">
    <property type="entry name" value="Lyase 2-enoyl-coa Hydratase, Chain A, domain 2"/>
    <property type="match status" value="1"/>
</dbReference>
<evidence type="ECO:0000256" key="2">
    <source>
        <dbReference type="ARBA" id="ARBA00005005"/>
    </source>
</evidence>
<dbReference type="PANTHER" id="PTHR23309:SF49">
    <property type="entry name" value="PEROXISOMAL BIFUNCTIONAL ENZYME"/>
    <property type="match status" value="1"/>
</dbReference>
<comment type="subunit">
    <text evidence="6">Monomer.</text>
</comment>
<dbReference type="InterPro" id="IPR008927">
    <property type="entry name" value="6-PGluconate_DH-like_C_sf"/>
</dbReference>
<organism evidence="22 23">
    <name type="scientific">Solirubrobacter pauli</name>
    <dbReference type="NCBI Taxonomy" id="166793"/>
    <lineage>
        <taxon>Bacteria</taxon>
        <taxon>Bacillati</taxon>
        <taxon>Actinomycetota</taxon>
        <taxon>Thermoleophilia</taxon>
        <taxon>Solirubrobacterales</taxon>
        <taxon>Solirubrobacteraceae</taxon>
        <taxon>Solirubrobacter</taxon>
    </lineage>
</organism>
<dbReference type="SUPFAM" id="SSF51735">
    <property type="entry name" value="NAD(P)-binding Rossmann-fold domains"/>
    <property type="match status" value="1"/>
</dbReference>
<dbReference type="FunFam" id="3.90.226.10:FF:000009">
    <property type="entry name" value="Carnitinyl-CoA dehydratase"/>
    <property type="match status" value="1"/>
</dbReference>
<feature type="domain" description="3-hydroxyacyl-CoA dehydrogenase C-terminal" evidence="20">
    <location>
        <begin position="145"/>
        <end position="230"/>
    </location>
</feature>
<dbReference type="Pfam" id="PF02737">
    <property type="entry name" value="3HCDH_N"/>
    <property type="match status" value="1"/>
</dbReference>
<evidence type="ECO:0000256" key="3">
    <source>
        <dbReference type="ARBA" id="ARBA00005086"/>
    </source>
</evidence>
<proteinExistence type="inferred from homology"/>
<dbReference type="Gene3D" id="3.90.226.10">
    <property type="entry name" value="2-enoyl-CoA Hydratase, Chain A, domain 1"/>
    <property type="match status" value="1"/>
</dbReference>
<dbReference type="InterPro" id="IPR006176">
    <property type="entry name" value="3-OHacyl-CoA_DH_NAD-bd"/>
</dbReference>
<dbReference type="GO" id="GO:0070403">
    <property type="term" value="F:NAD+ binding"/>
    <property type="evidence" value="ECO:0007669"/>
    <property type="project" value="InterPro"/>
</dbReference>
<comment type="pathway">
    <text evidence="3">Lipid metabolism; butanoate metabolism.</text>
</comment>
<dbReference type="PANTHER" id="PTHR23309">
    <property type="entry name" value="3-HYDROXYACYL-COA DEHYROGENASE"/>
    <property type="match status" value="1"/>
</dbReference>
<feature type="domain" description="3-hydroxyacyl-CoA dehydrogenase NAD binding" evidence="21">
    <location>
        <begin position="37"/>
        <end position="140"/>
    </location>
</feature>
<dbReference type="UniPathway" id="UPA00659"/>
<dbReference type="AlphaFoldDB" id="A0A660LF58"/>
<keyword evidence="14" id="KW-0456">Lyase</keyword>
<evidence type="ECO:0000256" key="1">
    <source>
        <dbReference type="ARBA" id="ARBA00004275"/>
    </source>
</evidence>
<dbReference type="InterPro" id="IPR006108">
    <property type="entry name" value="3HC_DH_C"/>
</dbReference>
<comment type="similarity">
    <text evidence="5">In the N-terminal section; belongs to the enoyl-CoA hydratase/isomerase family.</text>
</comment>
<comment type="caution">
    <text evidence="22">The sequence shown here is derived from an EMBL/GenBank/DDBJ whole genome shotgun (WGS) entry which is preliminary data.</text>
</comment>
<accession>A0A660LF58</accession>
<sequence>MFVFKAAVVGTGELADEIAAAIAAAGVESVHVQAGSYDGLGDVDFVIEAGEPDLEAKHEAFAWLDAKTPGHAVLASATAACSITEVSGVTLRPEKVVGFQWFPGKRLVEVVEGDDTSEATVQAALSFAQTLRKTAVRCADTPGQIVARVTAAADPLAEACAVVEEGVAGVREVDTALALGAGVKPGPFAAADREGLDEVLARLDDPPVLLRRLVASGRLGLAVGQGFYPYPQPAKGYEDAVVKLEWRGEVAVLWLANPPANSLAPTVIAALRRAWDDLKGRARAMVLASANPALFCAGADIKAFTEWDAWTGRAHLDEIHALVREWEQSPVVTIAAVNGLAFGGGCEIAMACDIRLAALSASFGQPEVNLGIIPGFGGTQRLPRLVGTAKALEMNLLGEPISAEDAFEYGLVNRVVEDHELFDTALAWARKAAGQAPIALGQIKRVSARGDLDDGLAAEVDGFMEAFTSEDGREGIAAFIEKRKPRWRGR</sequence>
<dbReference type="RefSeq" id="WP_121252153.1">
    <property type="nucleotide sequence ID" value="NZ_RBIL01000001.1"/>
</dbReference>
<keyword evidence="10" id="KW-0520">NAD</keyword>
<evidence type="ECO:0000256" key="12">
    <source>
        <dbReference type="ARBA" id="ARBA00023140"/>
    </source>
</evidence>
<keyword evidence="7" id="KW-0276">Fatty acid metabolism</keyword>
<keyword evidence="9" id="KW-0560">Oxidoreductase</keyword>
<dbReference type="PROSITE" id="PS00166">
    <property type="entry name" value="ENOYL_COA_HYDRATASE"/>
    <property type="match status" value="1"/>
</dbReference>
<dbReference type="InterPro" id="IPR036291">
    <property type="entry name" value="NAD(P)-bd_dom_sf"/>
</dbReference>
<comment type="pathway">
    <text evidence="2">Lipid metabolism; fatty acid beta-oxidation.</text>
</comment>
<dbReference type="InterPro" id="IPR018376">
    <property type="entry name" value="Enoyl-CoA_hyd/isom_CS"/>
</dbReference>
<evidence type="ECO:0000256" key="4">
    <source>
        <dbReference type="ARBA" id="ARBA00005254"/>
    </source>
</evidence>
<evidence type="ECO:0000256" key="16">
    <source>
        <dbReference type="ARBA" id="ARBA00023709"/>
    </source>
</evidence>
<comment type="catalytic activity">
    <reaction evidence="17">
        <text>a 4-saturated-(3S)-3-hydroxyacyl-CoA = a (3E)-enoyl-CoA + H2O</text>
        <dbReference type="Rhea" id="RHEA:20724"/>
        <dbReference type="ChEBI" id="CHEBI:15377"/>
        <dbReference type="ChEBI" id="CHEBI:58521"/>
        <dbReference type="ChEBI" id="CHEBI:137480"/>
        <dbReference type="EC" id="4.2.1.17"/>
    </reaction>
</comment>
<dbReference type="SUPFAM" id="SSF52096">
    <property type="entry name" value="ClpP/crotonase"/>
    <property type="match status" value="1"/>
</dbReference>
<dbReference type="EMBL" id="RBIL01000001">
    <property type="protein sequence ID" value="RKQ93748.1"/>
    <property type="molecule type" value="Genomic_DNA"/>
</dbReference>
<keyword evidence="23" id="KW-1185">Reference proteome</keyword>
<keyword evidence="13" id="KW-0413">Isomerase</keyword>
<name>A0A660LF58_9ACTN</name>
<evidence type="ECO:0000256" key="19">
    <source>
        <dbReference type="RuleBase" id="RU003707"/>
    </source>
</evidence>
<evidence type="ECO:0000256" key="9">
    <source>
        <dbReference type="ARBA" id="ARBA00023002"/>
    </source>
</evidence>
<evidence type="ECO:0000256" key="7">
    <source>
        <dbReference type="ARBA" id="ARBA00022832"/>
    </source>
</evidence>
<evidence type="ECO:0000256" key="15">
    <source>
        <dbReference type="ARBA" id="ARBA00023268"/>
    </source>
</evidence>
<dbReference type="InterPro" id="IPR014748">
    <property type="entry name" value="Enoyl-CoA_hydra_C"/>
</dbReference>
<dbReference type="InterPro" id="IPR029045">
    <property type="entry name" value="ClpP/crotonase-like_dom_sf"/>
</dbReference>
<evidence type="ECO:0000259" key="21">
    <source>
        <dbReference type="Pfam" id="PF02737"/>
    </source>
</evidence>
<dbReference type="GO" id="GO:0016853">
    <property type="term" value="F:isomerase activity"/>
    <property type="evidence" value="ECO:0007669"/>
    <property type="project" value="UniProtKB-KW"/>
</dbReference>
<evidence type="ECO:0000256" key="13">
    <source>
        <dbReference type="ARBA" id="ARBA00023235"/>
    </source>
</evidence>
<evidence type="ECO:0000256" key="17">
    <source>
        <dbReference type="ARBA" id="ARBA00023717"/>
    </source>
</evidence>
<comment type="catalytic activity">
    <reaction evidence="18">
        <text>a (3S)-3-hydroxyacyl-CoA + NAD(+) = a 3-oxoacyl-CoA + NADH + H(+)</text>
        <dbReference type="Rhea" id="RHEA:22432"/>
        <dbReference type="ChEBI" id="CHEBI:15378"/>
        <dbReference type="ChEBI" id="CHEBI:57318"/>
        <dbReference type="ChEBI" id="CHEBI:57540"/>
        <dbReference type="ChEBI" id="CHEBI:57945"/>
        <dbReference type="ChEBI" id="CHEBI:90726"/>
        <dbReference type="EC" id="1.1.1.35"/>
    </reaction>
</comment>
<evidence type="ECO:0000256" key="11">
    <source>
        <dbReference type="ARBA" id="ARBA00023098"/>
    </source>
</evidence>
<dbReference type="Pfam" id="PF00725">
    <property type="entry name" value="3HCDH"/>
    <property type="match status" value="1"/>
</dbReference>
<dbReference type="InterPro" id="IPR001753">
    <property type="entry name" value="Enoyl-CoA_hydra/iso"/>
</dbReference>
<dbReference type="GO" id="GO:0006635">
    <property type="term" value="P:fatty acid beta-oxidation"/>
    <property type="evidence" value="ECO:0007669"/>
    <property type="project" value="UniProtKB-UniPathway"/>
</dbReference>
<comment type="catalytic activity">
    <reaction evidence="16">
        <text>a (3S)-3-hydroxyacyl-CoA = a (2E)-enoyl-CoA + H2O</text>
        <dbReference type="Rhea" id="RHEA:16105"/>
        <dbReference type="ChEBI" id="CHEBI:15377"/>
        <dbReference type="ChEBI" id="CHEBI:57318"/>
        <dbReference type="ChEBI" id="CHEBI:58856"/>
        <dbReference type="EC" id="4.2.1.17"/>
    </reaction>
</comment>
<reference evidence="22 23" key="1">
    <citation type="submission" date="2018-10" db="EMBL/GenBank/DDBJ databases">
        <title>Genomic Encyclopedia of Archaeal and Bacterial Type Strains, Phase II (KMG-II): from individual species to whole genera.</title>
        <authorList>
            <person name="Goeker M."/>
        </authorList>
    </citation>
    <scope>NUCLEOTIDE SEQUENCE [LARGE SCALE GENOMIC DNA]</scope>
    <source>
        <strain evidence="22 23">DSM 14954</strain>
    </source>
</reference>
<evidence type="ECO:0000256" key="18">
    <source>
        <dbReference type="ARBA" id="ARBA00049556"/>
    </source>
</evidence>
<evidence type="ECO:0000259" key="20">
    <source>
        <dbReference type="Pfam" id="PF00725"/>
    </source>
</evidence>